<protein>
    <submittedName>
        <fullName evidence="10">Uncharacterized protein</fullName>
    </submittedName>
</protein>
<keyword evidence="3 7" id="KW-1133">Transmembrane helix</keyword>
<dbReference type="GO" id="GO:0004930">
    <property type="term" value="F:G protein-coupled receptor activity"/>
    <property type="evidence" value="ECO:0007669"/>
    <property type="project" value="InterPro"/>
</dbReference>
<evidence type="ECO:0000256" key="5">
    <source>
        <dbReference type="ARBA" id="ARBA00023157"/>
    </source>
</evidence>
<dbReference type="InterPro" id="IPR000203">
    <property type="entry name" value="GPS"/>
</dbReference>
<comment type="caution">
    <text evidence="10">The sequence shown here is derived from an EMBL/GenBank/DDBJ whole genome shotgun (WGS) entry which is preliminary data.</text>
</comment>
<organism evidence="10 11">
    <name type="scientific">Rotaria magnacalcarata</name>
    <dbReference type="NCBI Taxonomy" id="392030"/>
    <lineage>
        <taxon>Eukaryota</taxon>
        <taxon>Metazoa</taxon>
        <taxon>Spiralia</taxon>
        <taxon>Gnathifera</taxon>
        <taxon>Rotifera</taxon>
        <taxon>Eurotatoria</taxon>
        <taxon>Bdelloidea</taxon>
        <taxon>Philodinida</taxon>
        <taxon>Philodinidae</taxon>
        <taxon>Rotaria</taxon>
    </lineage>
</organism>
<dbReference type="PROSITE" id="PS50221">
    <property type="entry name" value="GAIN_B"/>
    <property type="match status" value="1"/>
</dbReference>
<feature type="transmembrane region" description="Helical" evidence="7">
    <location>
        <begin position="721"/>
        <end position="746"/>
    </location>
</feature>
<feature type="compositionally biased region" description="Low complexity" evidence="6">
    <location>
        <begin position="311"/>
        <end position="338"/>
    </location>
</feature>
<name>A0A816BW91_9BILA</name>
<accession>A0A816BW91</accession>
<dbReference type="PANTHER" id="PTHR12011:SF471">
    <property type="entry name" value="G-PROTEIN COUPLED RECEPTORS FAMILY 2 PROFILE 2 DOMAIN-CONTAINING PROTEIN"/>
    <property type="match status" value="1"/>
</dbReference>
<dbReference type="PROSITE" id="PS50261">
    <property type="entry name" value="G_PROTEIN_RECEP_F2_4"/>
    <property type="match status" value="1"/>
</dbReference>
<evidence type="ECO:0000259" key="8">
    <source>
        <dbReference type="PROSITE" id="PS50221"/>
    </source>
</evidence>
<dbReference type="EMBL" id="CAJNOW010012697">
    <property type="protein sequence ID" value="CAF1612767.1"/>
    <property type="molecule type" value="Genomic_DNA"/>
</dbReference>
<proteinExistence type="predicted"/>
<feature type="domain" description="GAIN-B" evidence="8">
    <location>
        <begin position="438"/>
        <end position="596"/>
    </location>
</feature>
<evidence type="ECO:0000256" key="1">
    <source>
        <dbReference type="ARBA" id="ARBA00004141"/>
    </source>
</evidence>
<evidence type="ECO:0000256" key="2">
    <source>
        <dbReference type="ARBA" id="ARBA00022692"/>
    </source>
</evidence>
<feature type="compositionally biased region" description="Low complexity" evidence="6">
    <location>
        <begin position="204"/>
        <end position="230"/>
    </location>
</feature>
<feature type="region of interest" description="Disordered" evidence="6">
    <location>
        <begin position="201"/>
        <end position="340"/>
    </location>
</feature>
<feature type="compositionally biased region" description="Polar residues" evidence="6">
    <location>
        <begin position="231"/>
        <end position="240"/>
    </location>
</feature>
<keyword evidence="2 7" id="KW-0812">Transmembrane</keyword>
<evidence type="ECO:0000256" key="6">
    <source>
        <dbReference type="SAM" id="MobiDB-lite"/>
    </source>
</evidence>
<dbReference type="OrthoDB" id="1100386at2759"/>
<comment type="subcellular location">
    <subcellularLocation>
        <location evidence="1">Membrane</location>
        <topology evidence="1">Multi-pass membrane protein</topology>
    </subcellularLocation>
</comment>
<feature type="transmembrane region" description="Helical" evidence="7">
    <location>
        <begin position="766"/>
        <end position="793"/>
    </location>
</feature>
<keyword evidence="4 7" id="KW-0472">Membrane</keyword>
<feature type="compositionally biased region" description="Low complexity" evidence="6">
    <location>
        <begin position="241"/>
        <end position="304"/>
    </location>
</feature>
<dbReference type="InterPro" id="IPR017981">
    <property type="entry name" value="GPCR_2-like_7TM"/>
</dbReference>
<dbReference type="PANTHER" id="PTHR12011">
    <property type="entry name" value="ADHESION G-PROTEIN COUPLED RECEPTOR"/>
    <property type="match status" value="1"/>
</dbReference>
<feature type="transmembrane region" description="Helical" evidence="7">
    <location>
        <begin position="845"/>
        <end position="866"/>
    </location>
</feature>
<gene>
    <name evidence="10" type="ORF">KQP761_LOCUS23562</name>
</gene>
<evidence type="ECO:0000256" key="4">
    <source>
        <dbReference type="ARBA" id="ARBA00023136"/>
    </source>
</evidence>
<dbReference type="GO" id="GO:0007189">
    <property type="term" value="P:adenylate cyclase-activating G protein-coupled receptor signaling pathway"/>
    <property type="evidence" value="ECO:0007669"/>
    <property type="project" value="TreeGrafter"/>
</dbReference>
<evidence type="ECO:0000256" key="7">
    <source>
        <dbReference type="SAM" id="Phobius"/>
    </source>
</evidence>
<dbReference type="SMART" id="SM00303">
    <property type="entry name" value="GPS"/>
    <property type="match status" value="1"/>
</dbReference>
<evidence type="ECO:0000256" key="3">
    <source>
        <dbReference type="ARBA" id="ARBA00022989"/>
    </source>
</evidence>
<dbReference type="InterPro" id="IPR057244">
    <property type="entry name" value="GAIN_B"/>
</dbReference>
<dbReference type="GO" id="GO:0005886">
    <property type="term" value="C:plasma membrane"/>
    <property type="evidence" value="ECO:0007669"/>
    <property type="project" value="TreeGrafter"/>
</dbReference>
<dbReference type="InterPro" id="IPR000832">
    <property type="entry name" value="GPCR_2_secretin-like"/>
</dbReference>
<feature type="transmembrane region" description="Helical" evidence="7">
    <location>
        <begin position="685"/>
        <end position="709"/>
    </location>
</feature>
<evidence type="ECO:0000259" key="9">
    <source>
        <dbReference type="PROSITE" id="PS50261"/>
    </source>
</evidence>
<evidence type="ECO:0000313" key="10">
    <source>
        <dbReference type="EMBL" id="CAF1612767.1"/>
    </source>
</evidence>
<dbReference type="Pfam" id="PF01825">
    <property type="entry name" value="GPS"/>
    <property type="match status" value="1"/>
</dbReference>
<dbReference type="GO" id="GO:0007166">
    <property type="term" value="P:cell surface receptor signaling pathway"/>
    <property type="evidence" value="ECO:0007669"/>
    <property type="project" value="InterPro"/>
</dbReference>
<dbReference type="CDD" id="cd13952">
    <property type="entry name" value="7tm_classB"/>
    <property type="match status" value="1"/>
</dbReference>
<dbReference type="Gene3D" id="1.20.1070.10">
    <property type="entry name" value="Rhodopsin 7-helix transmembrane proteins"/>
    <property type="match status" value="1"/>
</dbReference>
<dbReference type="Proteomes" id="UP000663834">
    <property type="component" value="Unassembled WGS sequence"/>
</dbReference>
<reference evidence="10" key="1">
    <citation type="submission" date="2021-02" db="EMBL/GenBank/DDBJ databases">
        <authorList>
            <person name="Nowell W R."/>
        </authorList>
    </citation>
    <scope>NUCLEOTIDE SEQUENCE</scope>
</reference>
<feature type="transmembrane region" description="Helical" evidence="7">
    <location>
        <begin position="641"/>
        <end position="665"/>
    </location>
</feature>
<feature type="domain" description="G-protein coupled receptors family 2 profile 2" evidence="9">
    <location>
        <begin position="602"/>
        <end position="867"/>
    </location>
</feature>
<sequence length="937" mass="102956">MIYNEVTVQSRFEYLSGNDTNILLASNERFVVDADLRQITIDGSGAPDATETTGTFQNTLTTDIIETSILSGEHTLTSYITDATTSGTDPIITTPIIVTTGTGTDGSTARTGTDGPTIGTGTDGPTMDTGTDGPTTSGSIGTGTTETQTASTITPDTSSSTVTTESETPSTIIDTISNTGTTETETPSTVIDTIFSTGTIETQTASTIPPDTSSSTGTTETETPSTVIDTISSTGTTEAESPSTITLDSSSSTTTTETQTASTITPDSSSTTSGIATTTTVKTTTDTTASSTDSTSSIKTTENTISEETETSSKTISAISSGESTRLSTTTPRMTTTRHPNFCKNSSHFLYNDDCKERNTTMENAVNTLKNTTNSTVIADALSVYISAVANTNQTANQNNLLTLTEIDNYVNNMTNVNEPRNNTDSILFAKEPDQGNNVMILGASFTTGVGGEVIDSSNIDSVNRPNITAAAVVDNQSLVGVTSVNMLIIDKPTIYKNVDNKTNKKLASSIIIVTLRRNEATPAPINISLYFKVLLEFQPDRRSNYFCSFYDTNTQAWNEDGCTKPIFKSSLNRYECRCNHTTTFALVWLPKSHLTRYLNSQDIASLVFQSISILCFLTVVLHTILTRIQNPIMSLQTYDLLPLISYAVTMILFIFFIALAVTTYSTKVYDDETSCFLSSSVLMFFVYFFLIFMFCTKTSVAYFNYLRFVRLFPQPSYRRLFVMLLISFFISLIWVSVAAGLNSNASYDITQLYPYKLCWFTRDVIYYFLTIPVGVFLFLNILMFILVAHRIIKHVRNATSPHQSYERMKQCIIILLLSSATQGIGWLFGPFLTFVDEKAGNILGWFFIIFNGLEGLWIIILYLIIRSQHMDEQKRCIAVAELTKSTAVSSVKWENSYRENDYYTTKQNQFTDQTWQESFEDYLNDADTVTGTSSVC</sequence>
<feature type="transmembrane region" description="Helical" evidence="7">
    <location>
        <begin position="607"/>
        <end position="629"/>
    </location>
</feature>
<feature type="region of interest" description="Disordered" evidence="6">
    <location>
        <begin position="98"/>
        <end position="186"/>
    </location>
</feature>
<keyword evidence="5" id="KW-1015">Disulfide bond</keyword>
<dbReference type="AlphaFoldDB" id="A0A816BW91"/>
<dbReference type="Pfam" id="PF00002">
    <property type="entry name" value="7tm_2"/>
    <property type="match status" value="1"/>
</dbReference>
<feature type="transmembrane region" description="Helical" evidence="7">
    <location>
        <begin position="813"/>
        <end position="833"/>
    </location>
</feature>
<evidence type="ECO:0000313" key="11">
    <source>
        <dbReference type="Proteomes" id="UP000663834"/>
    </source>
</evidence>